<reference evidence="1" key="2">
    <citation type="submission" date="2018-04" db="EMBL/GenBank/DDBJ databases">
        <title>OnivRS2 (Oryza nivara Reference Sequence Version 2).</title>
        <authorList>
            <person name="Zhang J."/>
            <person name="Kudrna D."/>
            <person name="Lee S."/>
            <person name="Talag J."/>
            <person name="Rajasekar S."/>
            <person name="Welchert J."/>
            <person name="Hsing Y.-I."/>
            <person name="Wing R.A."/>
        </authorList>
    </citation>
    <scope>NUCLEOTIDE SEQUENCE [LARGE SCALE GENOMIC DNA]</scope>
    <source>
        <strain evidence="1">SL10</strain>
    </source>
</reference>
<dbReference type="AlphaFoldDB" id="A0A0E0GEK6"/>
<proteinExistence type="predicted"/>
<keyword evidence="2" id="KW-1185">Reference proteome</keyword>
<dbReference type="HOGENOM" id="CLU_1889099_0_0_1"/>
<evidence type="ECO:0000313" key="2">
    <source>
        <dbReference type="Proteomes" id="UP000006591"/>
    </source>
</evidence>
<protein>
    <submittedName>
        <fullName evidence="1">Uncharacterized protein</fullName>
    </submittedName>
</protein>
<evidence type="ECO:0000313" key="1">
    <source>
        <dbReference type="EnsemblPlants" id="ONIVA02G39350.1"/>
    </source>
</evidence>
<name>A0A0E0GEK6_ORYNI</name>
<dbReference type="EnsemblPlants" id="ONIVA02G39350.1">
    <property type="protein sequence ID" value="ONIVA02G39350.1"/>
    <property type="gene ID" value="ONIVA02G39350"/>
</dbReference>
<sequence>MARELEEALAIPKPALSHLYPSTHRRRCPLHEKHPLVQVGRGGNGGFRSWMDLLILRRPWIYRRKLLLLLVLAFGGSDMEPIPLRLHRSTIARESKRGATAQQPSIRLENSLSNLSEISSCSCPEFTALVRLNIN</sequence>
<accession>A0A0E0GEK6</accession>
<dbReference type="Gramene" id="ONIVA02G39350.1">
    <property type="protein sequence ID" value="ONIVA02G39350.1"/>
    <property type="gene ID" value="ONIVA02G39350"/>
</dbReference>
<organism evidence="1">
    <name type="scientific">Oryza nivara</name>
    <name type="common">Indian wild rice</name>
    <name type="synonym">Oryza sativa f. spontanea</name>
    <dbReference type="NCBI Taxonomy" id="4536"/>
    <lineage>
        <taxon>Eukaryota</taxon>
        <taxon>Viridiplantae</taxon>
        <taxon>Streptophyta</taxon>
        <taxon>Embryophyta</taxon>
        <taxon>Tracheophyta</taxon>
        <taxon>Spermatophyta</taxon>
        <taxon>Magnoliopsida</taxon>
        <taxon>Liliopsida</taxon>
        <taxon>Poales</taxon>
        <taxon>Poaceae</taxon>
        <taxon>BOP clade</taxon>
        <taxon>Oryzoideae</taxon>
        <taxon>Oryzeae</taxon>
        <taxon>Oryzinae</taxon>
        <taxon>Oryza</taxon>
    </lineage>
</organism>
<reference evidence="1" key="1">
    <citation type="submission" date="2015-04" db="UniProtKB">
        <authorList>
            <consortium name="EnsemblPlants"/>
        </authorList>
    </citation>
    <scope>IDENTIFICATION</scope>
    <source>
        <strain evidence="1">SL10</strain>
    </source>
</reference>
<dbReference type="Proteomes" id="UP000006591">
    <property type="component" value="Chromosome 2"/>
</dbReference>